<dbReference type="InterPro" id="IPR024755">
    <property type="entry name" value="cpYpsA"/>
</dbReference>
<comment type="caution">
    <text evidence="1">The sequence shown here is derived from an EMBL/GenBank/DDBJ whole genome shotgun (WGS) entry which is preliminary data.</text>
</comment>
<keyword evidence="2" id="KW-1185">Reference proteome</keyword>
<dbReference type="OrthoDB" id="2379830at2759"/>
<dbReference type="Gene3D" id="3.40.50.450">
    <property type="match status" value="1"/>
</dbReference>
<protein>
    <submittedName>
        <fullName evidence="1">TDRKH protein</fullName>
    </submittedName>
</protein>
<dbReference type="Pfam" id="PF12694">
    <property type="entry name" value="cpYpsA"/>
    <property type="match status" value="1"/>
</dbReference>
<sequence>MNALESSGTLTILPQKVMDGTNLGIRAVEALGKPLLVFGLEDASDFLAAEERFVTWLRDHDILILNINGPRESSVPGVYAKSKDLFAHIFAAALRSA</sequence>
<evidence type="ECO:0000313" key="1">
    <source>
        <dbReference type="EMBL" id="CAE7519539.1"/>
    </source>
</evidence>
<gene>
    <name evidence="1" type="primary">TDRKH</name>
    <name evidence="1" type="ORF">SPIL2461_LOCUS13589</name>
</gene>
<proteinExistence type="predicted"/>
<dbReference type="AlphaFoldDB" id="A0A812T722"/>
<reference evidence="1" key="1">
    <citation type="submission" date="2021-02" db="EMBL/GenBank/DDBJ databases">
        <authorList>
            <person name="Dougan E. K."/>
            <person name="Rhodes N."/>
            <person name="Thang M."/>
            <person name="Chan C."/>
        </authorList>
    </citation>
    <scope>NUCLEOTIDE SEQUENCE</scope>
</reference>
<organism evidence="1 2">
    <name type="scientific">Symbiodinium pilosum</name>
    <name type="common">Dinoflagellate</name>
    <dbReference type="NCBI Taxonomy" id="2952"/>
    <lineage>
        <taxon>Eukaryota</taxon>
        <taxon>Sar</taxon>
        <taxon>Alveolata</taxon>
        <taxon>Dinophyceae</taxon>
        <taxon>Suessiales</taxon>
        <taxon>Symbiodiniaceae</taxon>
        <taxon>Symbiodinium</taxon>
    </lineage>
</organism>
<dbReference type="Proteomes" id="UP000649617">
    <property type="component" value="Unassembled WGS sequence"/>
</dbReference>
<evidence type="ECO:0000313" key="2">
    <source>
        <dbReference type="Proteomes" id="UP000649617"/>
    </source>
</evidence>
<dbReference type="EMBL" id="CAJNIZ010029890">
    <property type="protein sequence ID" value="CAE7519539.1"/>
    <property type="molecule type" value="Genomic_DNA"/>
</dbReference>
<accession>A0A812T722</accession>
<name>A0A812T722_SYMPI</name>